<dbReference type="AlphaFoldDB" id="A0ABD1WP31"/>
<dbReference type="Proteomes" id="UP001604277">
    <property type="component" value="Unassembled WGS sequence"/>
</dbReference>
<evidence type="ECO:0000313" key="3">
    <source>
        <dbReference type="Proteomes" id="UP001604277"/>
    </source>
</evidence>
<dbReference type="Gene3D" id="3.30.70.2890">
    <property type="entry name" value="XS domain"/>
    <property type="match status" value="1"/>
</dbReference>
<dbReference type="InterPro" id="IPR038588">
    <property type="entry name" value="XS_domain_sf"/>
</dbReference>
<dbReference type="EMBL" id="JBFOLJ010000003">
    <property type="protein sequence ID" value="KAL2550130.1"/>
    <property type="molecule type" value="Genomic_DNA"/>
</dbReference>
<dbReference type="InterPro" id="IPR005380">
    <property type="entry name" value="XS_domain"/>
</dbReference>
<reference evidence="3" key="1">
    <citation type="submission" date="2024-07" db="EMBL/GenBank/DDBJ databases">
        <title>Two chromosome-level genome assemblies of Korean endemic species Abeliophyllum distichum and Forsythia ovata (Oleaceae).</title>
        <authorList>
            <person name="Jang H."/>
        </authorList>
    </citation>
    <scope>NUCLEOTIDE SEQUENCE [LARGE SCALE GENOMIC DNA]</scope>
</reference>
<dbReference type="PANTHER" id="PTHR21596:SF23">
    <property type="entry name" value="FACTOR OF DNA METHYLATION 4"/>
    <property type="match status" value="1"/>
</dbReference>
<name>A0ABD1WP31_9LAMI</name>
<keyword evidence="3" id="KW-1185">Reference proteome</keyword>
<dbReference type="PANTHER" id="PTHR21596">
    <property type="entry name" value="RIBONUCLEASE P SUBUNIT P38"/>
    <property type="match status" value="1"/>
</dbReference>
<feature type="domain" description="XS" evidence="1">
    <location>
        <begin position="96"/>
        <end position="187"/>
    </location>
</feature>
<dbReference type="InterPro" id="IPR045177">
    <property type="entry name" value="FDM1-5/IDN2"/>
</dbReference>
<evidence type="ECO:0000259" key="1">
    <source>
        <dbReference type="Pfam" id="PF03468"/>
    </source>
</evidence>
<comment type="caution">
    <text evidence="2">The sequence shown here is derived from an EMBL/GenBank/DDBJ whole genome shotgun (WGS) entry which is preliminary data.</text>
</comment>
<proteinExistence type="predicted"/>
<organism evidence="2 3">
    <name type="scientific">Forsythia ovata</name>
    <dbReference type="NCBI Taxonomy" id="205694"/>
    <lineage>
        <taxon>Eukaryota</taxon>
        <taxon>Viridiplantae</taxon>
        <taxon>Streptophyta</taxon>
        <taxon>Embryophyta</taxon>
        <taxon>Tracheophyta</taxon>
        <taxon>Spermatophyta</taxon>
        <taxon>Magnoliopsida</taxon>
        <taxon>eudicotyledons</taxon>
        <taxon>Gunneridae</taxon>
        <taxon>Pentapetalae</taxon>
        <taxon>asterids</taxon>
        <taxon>lamiids</taxon>
        <taxon>Lamiales</taxon>
        <taxon>Oleaceae</taxon>
        <taxon>Forsythieae</taxon>
        <taxon>Forsythia</taxon>
    </lineage>
</organism>
<sequence>MIGDTAESFMQCSSQRLMEMTERKCGSYDREDRCMFFTFDMSTAQLIFEPSIKQSNTPTKSDNMFSSFMKDNHKTIASKIPKGGKISVMADTNNGDTIVKPWTVIVANLPVRIDNNIHVDNCNINLKQRWKRQGYLINNFQPSYDYRGHSGFALIEFPRDMEGLKSIFLFDIAFAEKDRGKAEWEATSE</sequence>
<dbReference type="Pfam" id="PF03468">
    <property type="entry name" value="XS"/>
    <property type="match status" value="1"/>
</dbReference>
<protein>
    <recommendedName>
        <fullName evidence="1">XS domain-containing protein</fullName>
    </recommendedName>
</protein>
<accession>A0ABD1WP31</accession>
<gene>
    <name evidence="2" type="ORF">Fot_11660</name>
</gene>
<evidence type="ECO:0000313" key="2">
    <source>
        <dbReference type="EMBL" id="KAL2550130.1"/>
    </source>
</evidence>